<proteinExistence type="predicted"/>
<reference evidence="1" key="1">
    <citation type="submission" date="2017-07" db="EMBL/GenBank/DDBJ databases">
        <authorList>
            <person name="Mikheyev A."/>
            <person name="Grau M."/>
        </authorList>
    </citation>
    <scope>NUCLEOTIDE SEQUENCE</scope>
    <source>
        <tissue evidence="1">Venom_gland</tissue>
    </source>
</reference>
<evidence type="ECO:0000313" key="1">
    <source>
        <dbReference type="EMBL" id="LAA55633.1"/>
    </source>
</evidence>
<reference evidence="1" key="2">
    <citation type="submission" date="2017-11" db="EMBL/GenBank/DDBJ databases">
        <title>Coralsnake Venomics: Analyses of Venom Gland Transcriptomes and Proteomes of Six Brazilian Taxa.</title>
        <authorList>
            <person name="Aird S.D."/>
            <person name="Jorge da Silva N."/>
            <person name="Qiu L."/>
            <person name="Villar-Briones A."/>
            <person name="Aparecida-Saddi V."/>
            <person name="Campos-Telles M.P."/>
            <person name="Grau M."/>
            <person name="Mikheyev A.S."/>
        </authorList>
    </citation>
    <scope>NUCLEOTIDE SEQUENCE</scope>
    <source>
        <tissue evidence="1">Venom_gland</tissue>
    </source>
</reference>
<dbReference type="EMBL" id="IACJ01118304">
    <property type="protein sequence ID" value="LAA55633.1"/>
    <property type="molecule type" value="Transcribed_RNA"/>
</dbReference>
<sequence length="101" mass="11597">MAEKNMEKTFFPPPSLLSDGYELEECRGKENGTAVGLEGRVTIKEVFSSLNEAQVEKISNRPIEMYSQTFFFTLKIKKKILLLLSEFNYSILLSFECNKAF</sequence>
<organism evidence="1">
    <name type="scientific">Micrurus corallinus</name>
    <name type="common">Brazilian coral snake</name>
    <dbReference type="NCBI Taxonomy" id="54390"/>
    <lineage>
        <taxon>Eukaryota</taxon>
        <taxon>Metazoa</taxon>
        <taxon>Chordata</taxon>
        <taxon>Craniata</taxon>
        <taxon>Vertebrata</taxon>
        <taxon>Euteleostomi</taxon>
        <taxon>Lepidosauria</taxon>
        <taxon>Squamata</taxon>
        <taxon>Bifurcata</taxon>
        <taxon>Unidentata</taxon>
        <taxon>Episquamata</taxon>
        <taxon>Toxicofera</taxon>
        <taxon>Serpentes</taxon>
        <taxon>Colubroidea</taxon>
        <taxon>Elapidae</taxon>
        <taxon>Elapinae</taxon>
        <taxon>Micrurus</taxon>
    </lineage>
</organism>
<protein>
    <submittedName>
        <fullName evidence="1">Uncharacterized protein</fullName>
    </submittedName>
</protein>
<name>A0A2D4G7B9_MICCO</name>
<accession>A0A2D4G7B9</accession>
<dbReference type="AlphaFoldDB" id="A0A2D4G7B9"/>